<dbReference type="RefSeq" id="WP_209973348.1">
    <property type="nucleotide sequence ID" value="NZ_JAGGLB010000013.1"/>
</dbReference>
<protein>
    <submittedName>
        <fullName evidence="1">HSP20 family molecular chaperone IbpA</fullName>
    </submittedName>
</protein>
<name>A0ABS4J0T6_9BACL</name>
<sequence length="154" mass="17962">MSESNRQPWLKWENIEKFLGQKLPVNAKEKGQSLLDNMSWVENYVQDVLKKSMPRLHGEGTLNEEPSIEVFETHEHVIAQIKLSKEEDPRALQVFVKSNLIKLTGFLKGGNKFIKLPVLVNPKTARASYKARTLQIQIRKRDQKESYHEAYIRF</sequence>
<proteinExistence type="predicted"/>
<dbReference type="InterPro" id="IPR008978">
    <property type="entry name" value="HSP20-like_chaperone"/>
</dbReference>
<keyword evidence="2" id="KW-1185">Reference proteome</keyword>
<dbReference type="SUPFAM" id="SSF49764">
    <property type="entry name" value="HSP20-like chaperones"/>
    <property type="match status" value="1"/>
</dbReference>
<organism evidence="1 2">
    <name type="scientific">Paenibacillus eucommiae</name>
    <dbReference type="NCBI Taxonomy" id="1355755"/>
    <lineage>
        <taxon>Bacteria</taxon>
        <taxon>Bacillati</taxon>
        <taxon>Bacillota</taxon>
        <taxon>Bacilli</taxon>
        <taxon>Bacillales</taxon>
        <taxon>Paenibacillaceae</taxon>
        <taxon>Paenibacillus</taxon>
    </lineage>
</organism>
<dbReference type="Proteomes" id="UP001519287">
    <property type="component" value="Unassembled WGS sequence"/>
</dbReference>
<evidence type="ECO:0000313" key="2">
    <source>
        <dbReference type="Proteomes" id="UP001519287"/>
    </source>
</evidence>
<reference evidence="1 2" key="1">
    <citation type="submission" date="2021-03" db="EMBL/GenBank/DDBJ databases">
        <title>Genomic Encyclopedia of Type Strains, Phase IV (KMG-IV): sequencing the most valuable type-strain genomes for metagenomic binning, comparative biology and taxonomic classification.</title>
        <authorList>
            <person name="Goeker M."/>
        </authorList>
    </citation>
    <scope>NUCLEOTIDE SEQUENCE [LARGE SCALE GENOMIC DNA]</scope>
    <source>
        <strain evidence="1 2">DSM 26048</strain>
    </source>
</reference>
<evidence type="ECO:0000313" key="1">
    <source>
        <dbReference type="EMBL" id="MBP1992384.1"/>
    </source>
</evidence>
<accession>A0ABS4J0T6</accession>
<comment type="caution">
    <text evidence="1">The sequence shown here is derived from an EMBL/GenBank/DDBJ whole genome shotgun (WGS) entry which is preliminary data.</text>
</comment>
<dbReference type="CDD" id="cd00298">
    <property type="entry name" value="ACD_sHsps_p23-like"/>
    <property type="match status" value="1"/>
</dbReference>
<gene>
    <name evidence="1" type="ORF">J2Z66_003992</name>
</gene>
<dbReference type="EMBL" id="JAGGLB010000013">
    <property type="protein sequence ID" value="MBP1992384.1"/>
    <property type="molecule type" value="Genomic_DNA"/>
</dbReference>